<sequence>MRNPLRLNPFHASCANERQPSPDGYLGAVTGMSFGDEFVGQALANDIQLFRDDRLDRRVVGQRAAVDRDCFKRMIGEISDVCLESAGKLFCQRHLRIGIGAPRQPVTSSFEYRRVQAPFTGKVVIQQGSRHASSGGDVLDEDVFIRPFREHRGRCVKQLVTPLLGR</sequence>
<evidence type="ECO:0000313" key="1">
    <source>
        <dbReference type="EMBL" id="GAA4296351.1"/>
    </source>
</evidence>
<evidence type="ECO:0000313" key="2">
    <source>
        <dbReference type="Proteomes" id="UP001501417"/>
    </source>
</evidence>
<gene>
    <name evidence="1" type="ORF">GCM10023161_47550</name>
</gene>
<organism evidence="1 2">
    <name type="scientific">Mycobacterium paraffinicum</name>
    <dbReference type="NCBI Taxonomy" id="53378"/>
    <lineage>
        <taxon>Bacteria</taxon>
        <taxon>Bacillati</taxon>
        <taxon>Actinomycetota</taxon>
        <taxon>Actinomycetes</taxon>
        <taxon>Mycobacteriales</taxon>
        <taxon>Mycobacteriaceae</taxon>
        <taxon>Mycobacterium</taxon>
    </lineage>
</organism>
<accession>A0ABP8F6V0</accession>
<dbReference type="EMBL" id="BAABGF010000052">
    <property type="protein sequence ID" value="GAA4296351.1"/>
    <property type="molecule type" value="Genomic_DNA"/>
</dbReference>
<protein>
    <submittedName>
        <fullName evidence="1">Uncharacterized protein</fullName>
    </submittedName>
</protein>
<proteinExistence type="predicted"/>
<keyword evidence="2" id="KW-1185">Reference proteome</keyword>
<reference evidence="2" key="1">
    <citation type="journal article" date="2019" name="Int. J. Syst. Evol. Microbiol.">
        <title>The Global Catalogue of Microorganisms (GCM) 10K type strain sequencing project: providing services to taxonomists for standard genome sequencing and annotation.</title>
        <authorList>
            <consortium name="The Broad Institute Genomics Platform"/>
            <consortium name="The Broad Institute Genome Sequencing Center for Infectious Disease"/>
            <person name="Wu L."/>
            <person name="Ma J."/>
        </authorList>
    </citation>
    <scope>NUCLEOTIDE SEQUENCE [LARGE SCALE GENOMIC DNA]</scope>
    <source>
        <strain evidence="2">JCM 17782</strain>
    </source>
</reference>
<name>A0ABP8F6V0_9MYCO</name>
<comment type="caution">
    <text evidence="1">The sequence shown here is derived from an EMBL/GenBank/DDBJ whole genome shotgun (WGS) entry which is preliminary data.</text>
</comment>
<dbReference type="Proteomes" id="UP001501417">
    <property type="component" value="Unassembled WGS sequence"/>
</dbReference>